<keyword evidence="1" id="KW-0472">Membrane</keyword>
<name>A0ABW5BQ89_9BACI</name>
<feature type="transmembrane region" description="Helical" evidence="1">
    <location>
        <begin position="38"/>
        <end position="58"/>
    </location>
</feature>
<organism evidence="2 3">
    <name type="scientific">Metabacillus endolithicus</name>
    <dbReference type="NCBI Taxonomy" id="1535204"/>
    <lineage>
        <taxon>Bacteria</taxon>
        <taxon>Bacillati</taxon>
        <taxon>Bacillota</taxon>
        <taxon>Bacilli</taxon>
        <taxon>Bacillales</taxon>
        <taxon>Bacillaceae</taxon>
        <taxon>Metabacillus</taxon>
    </lineage>
</organism>
<evidence type="ECO:0000313" key="2">
    <source>
        <dbReference type="EMBL" id="MFD2212127.1"/>
    </source>
</evidence>
<dbReference type="RefSeq" id="WP_379049344.1">
    <property type="nucleotide sequence ID" value="NZ_JBHUIK010000001.1"/>
</dbReference>
<keyword evidence="1" id="KW-1133">Transmembrane helix</keyword>
<keyword evidence="1" id="KW-0812">Transmembrane</keyword>
<proteinExistence type="predicted"/>
<keyword evidence="3" id="KW-1185">Reference proteome</keyword>
<accession>A0ABW5BQ89</accession>
<sequence>MNNWETLPSWFWAVYYLFLLITLVAAIFSVLKRVNKSLSILGILITFSLPIIGLVNSIGRAEGMNEFEHLVSQIQQGAMWSIFTLIGFMFLFLWWVLFLRNIK</sequence>
<feature type="transmembrane region" description="Helical" evidence="1">
    <location>
        <begin position="12"/>
        <end position="31"/>
    </location>
</feature>
<dbReference type="Proteomes" id="UP001597318">
    <property type="component" value="Unassembled WGS sequence"/>
</dbReference>
<feature type="transmembrane region" description="Helical" evidence="1">
    <location>
        <begin position="78"/>
        <end position="99"/>
    </location>
</feature>
<evidence type="ECO:0000256" key="1">
    <source>
        <dbReference type="SAM" id="Phobius"/>
    </source>
</evidence>
<evidence type="ECO:0000313" key="3">
    <source>
        <dbReference type="Proteomes" id="UP001597318"/>
    </source>
</evidence>
<protein>
    <submittedName>
        <fullName evidence="2">Uncharacterized protein</fullName>
    </submittedName>
</protein>
<comment type="caution">
    <text evidence="2">The sequence shown here is derived from an EMBL/GenBank/DDBJ whole genome shotgun (WGS) entry which is preliminary data.</text>
</comment>
<dbReference type="EMBL" id="JBHUIK010000001">
    <property type="protein sequence ID" value="MFD2212127.1"/>
    <property type="molecule type" value="Genomic_DNA"/>
</dbReference>
<reference evidence="3" key="1">
    <citation type="journal article" date="2019" name="Int. J. Syst. Evol. Microbiol.">
        <title>The Global Catalogue of Microorganisms (GCM) 10K type strain sequencing project: providing services to taxonomists for standard genome sequencing and annotation.</title>
        <authorList>
            <consortium name="The Broad Institute Genomics Platform"/>
            <consortium name="The Broad Institute Genome Sequencing Center for Infectious Disease"/>
            <person name="Wu L."/>
            <person name="Ma J."/>
        </authorList>
    </citation>
    <scope>NUCLEOTIDE SEQUENCE [LARGE SCALE GENOMIC DNA]</scope>
    <source>
        <strain evidence="3">CGMCC 1.15474</strain>
    </source>
</reference>
<gene>
    <name evidence="2" type="ORF">ACFSKK_00200</name>
</gene>